<evidence type="ECO:0000313" key="3">
    <source>
        <dbReference type="EMBL" id="KAF2682620.1"/>
    </source>
</evidence>
<dbReference type="OrthoDB" id="3690364at2759"/>
<dbReference type="AlphaFoldDB" id="A0A6G1IXB6"/>
<feature type="region of interest" description="Disordered" evidence="1">
    <location>
        <begin position="1"/>
        <end position="46"/>
    </location>
</feature>
<dbReference type="PROSITE" id="PS50181">
    <property type="entry name" value="FBOX"/>
    <property type="match status" value="1"/>
</dbReference>
<dbReference type="InterPro" id="IPR036047">
    <property type="entry name" value="F-box-like_dom_sf"/>
</dbReference>
<dbReference type="Pfam" id="PF12937">
    <property type="entry name" value="F-box-like"/>
    <property type="match status" value="1"/>
</dbReference>
<organism evidence="3 4">
    <name type="scientific">Lentithecium fluviatile CBS 122367</name>
    <dbReference type="NCBI Taxonomy" id="1168545"/>
    <lineage>
        <taxon>Eukaryota</taxon>
        <taxon>Fungi</taxon>
        <taxon>Dikarya</taxon>
        <taxon>Ascomycota</taxon>
        <taxon>Pezizomycotina</taxon>
        <taxon>Dothideomycetes</taxon>
        <taxon>Pleosporomycetidae</taxon>
        <taxon>Pleosporales</taxon>
        <taxon>Massarineae</taxon>
        <taxon>Lentitheciaceae</taxon>
        <taxon>Lentithecium</taxon>
    </lineage>
</organism>
<dbReference type="EMBL" id="MU005586">
    <property type="protein sequence ID" value="KAF2682620.1"/>
    <property type="molecule type" value="Genomic_DNA"/>
</dbReference>
<feature type="region of interest" description="Disordered" evidence="1">
    <location>
        <begin position="571"/>
        <end position="602"/>
    </location>
</feature>
<name>A0A6G1IXB6_9PLEO</name>
<keyword evidence="4" id="KW-1185">Reference proteome</keyword>
<dbReference type="CDD" id="cd09917">
    <property type="entry name" value="F-box_SF"/>
    <property type="match status" value="1"/>
</dbReference>
<proteinExistence type="predicted"/>
<reference evidence="3" key="1">
    <citation type="journal article" date="2020" name="Stud. Mycol.">
        <title>101 Dothideomycetes genomes: a test case for predicting lifestyles and emergence of pathogens.</title>
        <authorList>
            <person name="Haridas S."/>
            <person name="Albert R."/>
            <person name="Binder M."/>
            <person name="Bloem J."/>
            <person name="Labutti K."/>
            <person name="Salamov A."/>
            <person name="Andreopoulos B."/>
            <person name="Baker S."/>
            <person name="Barry K."/>
            <person name="Bills G."/>
            <person name="Bluhm B."/>
            <person name="Cannon C."/>
            <person name="Castanera R."/>
            <person name="Culley D."/>
            <person name="Daum C."/>
            <person name="Ezra D."/>
            <person name="Gonzalez J."/>
            <person name="Henrissat B."/>
            <person name="Kuo A."/>
            <person name="Liang C."/>
            <person name="Lipzen A."/>
            <person name="Lutzoni F."/>
            <person name="Magnuson J."/>
            <person name="Mondo S."/>
            <person name="Nolan M."/>
            <person name="Ohm R."/>
            <person name="Pangilinan J."/>
            <person name="Park H.-J."/>
            <person name="Ramirez L."/>
            <person name="Alfaro M."/>
            <person name="Sun H."/>
            <person name="Tritt A."/>
            <person name="Yoshinaga Y."/>
            <person name="Zwiers L.-H."/>
            <person name="Turgeon B."/>
            <person name="Goodwin S."/>
            <person name="Spatafora J."/>
            <person name="Crous P."/>
            <person name="Grigoriev I."/>
        </authorList>
    </citation>
    <scope>NUCLEOTIDE SEQUENCE</scope>
    <source>
        <strain evidence="3">CBS 122367</strain>
    </source>
</reference>
<dbReference type="InterPro" id="IPR001810">
    <property type="entry name" value="F-box_dom"/>
</dbReference>
<dbReference type="SUPFAM" id="SSF81383">
    <property type="entry name" value="F-box domain"/>
    <property type="match status" value="1"/>
</dbReference>
<evidence type="ECO:0000313" key="4">
    <source>
        <dbReference type="Proteomes" id="UP000799291"/>
    </source>
</evidence>
<evidence type="ECO:0000259" key="2">
    <source>
        <dbReference type="PROSITE" id="PS50181"/>
    </source>
</evidence>
<accession>A0A6G1IXB6</accession>
<protein>
    <recommendedName>
        <fullName evidence="2">F-box domain-containing protein</fullName>
    </recommendedName>
</protein>
<sequence length="602" mass="66752">MSNSQEPVISSYMLKRPGRGSAPSLASTWTPPTARKRKTGIANQAPSAKRVQSVSIAANVGRDEDAEIALVAINASAGAKTPTDLALVKAKPVSTKPRPKNPEACLVALPTELLDGILEYLSRKSLSCLSRVSRKMHEVAALCLYGEGINRAMGERRRRKLTNTICRNPYLANMVKNIEAEYVIRNLDWSTFRKPAIVQRKDGAQWTGEEQANMTLRRIEDEIDISGRDARLLDMALNAATKVQSLVIRDKSRYPTIWHEKHDFWWVELLVNAAIDKPVGPTKRFESLKTLNISLGIHISGWLRLERLSPILRLESLEDATFSGLVESERIANWGCPEDGSKIKKLALENSFLHSDVVAQLLSSCKALTHCAYAYSSTNNFEPYGDQYGCKSQWAEHSWAVIGEQLQRHKATLQALNLFYDTDRDVLRSVDEAGYDTEPKDLGSLGDFAQLKLLAAPIDALLPHDAEPSHLPKYLPKGLESLDIRVDALTRLEPARFGAAIESLATNRSGSVLRTLHVSVGDDIKVDDLQLLGSVSTLSTVGLKALVTQHRMHRLGHPVKEIHGDMLDQAEFSDSYDEEMADGFDDESGDDFDDDESEVDDD</sequence>
<feature type="compositionally biased region" description="Acidic residues" evidence="1">
    <location>
        <begin position="574"/>
        <end position="602"/>
    </location>
</feature>
<dbReference type="Proteomes" id="UP000799291">
    <property type="component" value="Unassembled WGS sequence"/>
</dbReference>
<evidence type="ECO:0000256" key="1">
    <source>
        <dbReference type="SAM" id="MobiDB-lite"/>
    </source>
</evidence>
<feature type="domain" description="F-box" evidence="2">
    <location>
        <begin position="103"/>
        <end position="139"/>
    </location>
</feature>
<gene>
    <name evidence="3" type="ORF">K458DRAFT_488396</name>
</gene>